<dbReference type="Gene3D" id="3.40.50.300">
    <property type="entry name" value="P-loop containing nucleotide triphosphate hydrolases"/>
    <property type="match status" value="1"/>
</dbReference>
<dbReference type="InterPro" id="IPR027417">
    <property type="entry name" value="P-loop_NTPase"/>
</dbReference>
<comment type="caution">
    <text evidence="10">The sequence shown here is derived from an EMBL/GenBank/DDBJ whole genome shotgun (WGS) entry which is preliminary data.</text>
</comment>
<evidence type="ECO:0000256" key="5">
    <source>
        <dbReference type="ARBA" id="ARBA00022968"/>
    </source>
</evidence>
<keyword evidence="11" id="KW-1185">Reference proteome</keyword>
<evidence type="ECO:0000313" key="11">
    <source>
        <dbReference type="Proteomes" id="UP000230750"/>
    </source>
</evidence>
<accession>A0A2G8LDN4</accession>
<keyword evidence="5" id="KW-0735">Signal-anchor</keyword>
<comment type="subcellular location">
    <subcellularLocation>
        <location evidence="1">Golgi apparatus membrane</location>
        <topology evidence="1">Single-pass type II membrane protein</topology>
    </subcellularLocation>
</comment>
<keyword evidence="7" id="KW-0333">Golgi apparatus</keyword>
<dbReference type="InterPro" id="IPR007734">
    <property type="entry name" value="Heparan_SO4_2-O-STrfase"/>
</dbReference>
<dbReference type="OrthoDB" id="20270at2759"/>
<evidence type="ECO:0000256" key="2">
    <source>
        <dbReference type="ARBA" id="ARBA00010569"/>
    </source>
</evidence>
<gene>
    <name evidence="10" type="ORF">BSL78_04740</name>
</gene>
<dbReference type="PANTHER" id="PTHR12129">
    <property type="entry name" value="HEPARAN SULFATE 2-O-SULFOTRANSFERASE"/>
    <property type="match status" value="1"/>
</dbReference>
<evidence type="ECO:0000256" key="6">
    <source>
        <dbReference type="ARBA" id="ARBA00022989"/>
    </source>
</evidence>
<proteinExistence type="inferred from homology"/>
<evidence type="ECO:0000313" key="10">
    <source>
        <dbReference type="EMBL" id="PIK58352.1"/>
    </source>
</evidence>
<comment type="similarity">
    <text evidence="2">Belongs to the sulfotransferase 3 family.</text>
</comment>
<dbReference type="Proteomes" id="UP000230750">
    <property type="component" value="Unassembled WGS sequence"/>
</dbReference>
<evidence type="ECO:0000256" key="1">
    <source>
        <dbReference type="ARBA" id="ARBA00004323"/>
    </source>
</evidence>
<dbReference type="EMBL" id="MRZV01000115">
    <property type="protein sequence ID" value="PIK58352.1"/>
    <property type="molecule type" value="Genomic_DNA"/>
</dbReference>
<protein>
    <submittedName>
        <fullName evidence="10">Putative heparan sulfate 2-O-sulfotransferase 1</fullName>
    </submittedName>
</protein>
<keyword evidence="4" id="KW-0812">Transmembrane</keyword>
<keyword evidence="3 10" id="KW-0808">Transferase</keyword>
<reference evidence="10 11" key="1">
    <citation type="journal article" date="2017" name="PLoS Biol.">
        <title>The sea cucumber genome provides insights into morphological evolution and visceral regeneration.</title>
        <authorList>
            <person name="Zhang X."/>
            <person name="Sun L."/>
            <person name="Yuan J."/>
            <person name="Sun Y."/>
            <person name="Gao Y."/>
            <person name="Zhang L."/>
            <person name="Li S."/>
            <person name="Dai H."/>
            <person name="Hamel J.F."/>
            <person name="Liu C."/>
            <person name="Yu Y."/>
            <person name="Liu S."/>
            <person name="Lin W."/>
            <person name="Guo K."/>
            <person name="Jin S."/>
            <person name="Xu P."/>
            <person name="Storey K.B."/>
            <person name="Huan P."/>
            <person name="Zhang T."/>
            <person name="Zhou Y."/>
            <person name="Zhang J."/>
            <person name="Lin C."/>
            <person name="Li X."/>
            <person name="Xing L."/>
            <person name="Huo D."/>
            <person name="Sun M."/>
            <person name="Wang L."/>
            <person name="Mercier A."/>
            <person name="Li F."/>
            <person name="Yang H."/>
            <person name="Xiang J."/>
        </authorList>
    </citation>
    <scope>NUCLEOTIDE SEQUENCE [LARGE SCALE GENOMIC DNA]</scope>
    <source>
        <strain evidence="10">Shaxun</strain>
        <tissue evidence="10">Muscle</tissue>
    </source>
</reference>
<keyword evidence="8" id="KW-0472">Membrane</keyword>
<sequence>MGFRNDRSKASTRYFSFKVLVLLAFGLIIFDAFFGTEIGQENVACRSALREANLRKSLNGGRDQTQEEIMDQNVLNSEKSSPKNSRDFKLSQKFKGVNVIVHQFQRLGSSSSKDVKANVSIATRFAATNDSKYGKPLFGKSYIIIYNAVPKTASRTLETGIRSVFNIMNLTNKCLNIPTHLENSHNESAVTSWFRNYKAPAFIRGHAKFAPVEDPGVVYINIVRDPIDRLISHFYFDYYGDVKFPKNSTNVDLKRCILTPGTECHDRYKYFKSVTLEAICGYDKRCTTPSNFSLERAKSNLEEYAFIGLTEDIDSTMKLLEMIFRECWQV</sequence>
<name>A0A2G8LDN4_STIJA</name>
<evidence type="ECO:0000256" key="8">
    <source>
        <dbReference type="ARBA" id="ARBA00023136"/>
    </source>
</evidence>
<evidence type="ECO:0000256" key="4">
    <source>
        <dbReference type="ARBA" id="ARBA00022692"/>
    </source>
</evidence>
<organism evidence="10 11">
    <name type="scientific">Stichopus japonicus</name>
    <name type="common">Sea cucumber</name>
    <dbReference type="NCBI Taxonomy" id="307972"/>
    <lineage>
        <taxon>Eukaryota</taxon>
        <taxon>Metazoa</taxon>
        <taxon>Echinodermata</taxon>
        <taxon>Eleutherozoa</taxon>
        <taxon>Echinozoa</taxon>
        <taxon>Holothuroidea</taxon>
        <taxon>Aspidochirotacea</taxon>
        <taxon>Aspidochirotida</taxon>
        <taxon>Stichopodidae</taxon>
        <taxon>Apostichopus</taxon>
    </lineage>
</organism>
<dbReference type="PANTHER" id="PTHR12129:SF15">
    <property type="entry name" value="URONYL 2-SULFOTRANSFERASE"/>
    <property type="match status" value="1"/>
</dbReference>
<dbReference type="InterPro" id="IPR005331">
    <property type="entry name" value="Sulfotransferase"/>
</dbReference>
<dbReference type="Pfam" id="PF03567">
    <property type="entry name" value="Sulfotransfer_2"/>
    <property type="match status" value="1"/>
</dbReference>
<dbReference type="SUPFAM" id="SSF52540">
    <property type="entry name" value="P-loop containing nucleoside triphosphate hydrolases"/>
    <property type="match status" value="1"/>
</dbReference>
<dbReference type="GO" id="GO:0008146">
    <property type="term" value="F:sulfotransferase activity"/>
    <property type="evidence" value="ECO:0007669"/>
    <property type="project" value="InterPro"/>
</dbReference>
<dbReference type="GO" id="GO:0000139">
    <property type="term" value="C:Golgi membrane"/>
    <property type="evidence" value="ECO:0007669"/>
    <property type="project" value="UniProtKB-SubCell"/>
</dbReference>
<keyword evidence="6" id="KW-1133">Transmembrane helix</keyword>
<evidence type="ECO:0000256" key="7">
    <source>
        <dbReference type="ARBA" id="ARBA00023034"/>
    </source>
</evidence>
<dbReference type="AlphaFoldDB" id="A0A2G8LDN4"/>
<evidence type="ECO:0000256" key="9">
    <source>
        <dbReference type="ARBA" id="ARBA00023180"/>
    </source>
</evidence>
<dbReference type="STRING" id="307972.A0A2G8LDN4"/>
<keyword evidence="9" id="KW-0325">Glycoprotein</keyword>
<evidence type="ECO:0000256" key="3">
    <source>
        <dbReference type="ARBA" id="ARBA00022679"/>
    </source>
</evidence>